<protein>
    <submittedName>
        <fullName evidence="4">Arginine N-succinyltransferase</fullName>
        <ecNumber evidence="4">2.3.1.109</ecNumber>
    </submittedName>
</protein>
<keyword evidence="1" id="KW-0056">Arginine metabolism</keyword>
<dbReference type="Pfam" id="PF04958">
    <property type="entry name" value="AstA"/>
    <property type="match status" value="1"/>
</dbReference>
<keyword evidence="2 4" id="KW-0808">Transferase</keyword>
<dbReference type="EMBL" id="JACIDX010000002">
    <property type="protein sequence ID" value="MBB3953673.1"/>
    <property type="molecule type" value="Genomic_DNA"/>
</dbReference>
<dbReference type="SUPFAM" id="SSF55729">
    <property type="entry name" value="Acyl-CoA N-acyltransferases (Nat)"/>
    <property type="match status" value="1"/>
</dbReference>
<reference evidence="4 5" key="1">
    <citation type="submission" date="2020-08" db="EMBL/GenBank/DDBJ databases">
        <title>Genomic Encyclopedia of Type Strains, Phase IV (KMG-IV): sequencing the most valuable type-strain genomes for metagenomic binning, comparative biology and taxonomic classification.</title>
        <authorList>
            <person name="Goeker M."/>
        </authorList>
    </citation>
    <scope>NUCLEOTIDE SEQUENCE [LARGE SCALE GENOMIC DNA]</scope>
    <source>
        <strain evidence="4 5">DSM 27057</strain>
    </source>
</reference>
<dbReference type="InterPro" id="IPR016181">
    <property type="entry name" value="Acyl_CoA_acyltransferase"/>
</dbReference>
<dbReference type="EC" id="2.3.1.109" evidence="4"/>
<evidence type="ECO:0000256" key="2">
    <source>
        <dbReference type="ARBA" id="ARBA00022679"/>
    </source>
</evidence>
<evidence type="ECO:0000313" key="5">
    <source>
        <dbReference type="Proteomes" id="UP000548867"/>
    </source>
</evidence>
<gene>
    <name evidence="4" type="ORF">GGR38_000600</name>
</gene>
<dbReference type="RefSeq" id="WP_183622505.1">
    <property type="nucleotide sequence ID" value="NZ_JACIDX010000002.1"/>
</dbReference>
<comment type="caution">
    <text evidence="4">The sequence shown here is derived from an EMBL/GenBank/DDBJ whole genome shotgun (WGS) entry which is preliminary data.</text>
</comment>
<keyword evidence="5" id="KW-1185">Reference proteome</keyword>
<evidence type="ECO:0000313" key="4">
    <source>
        <dbReference type="EMBL" id="MBB3953673.1"/>
    </source>
</evidence>
<accession>A0A7W6CBS9</accession>
<evidence type="ECO:0000256" key="1">
    <source>
        <dbReference type="ARBA" id="ARBA00022503"/>
    </source>
</evidence>
<dbReference type="InterPro" id="IPR007041">
    <property type="entry name" value="Arg_succinylTrfase_AstA/AruG"/>
</dbReference>
<dbReference type="GO" id="GO:0006527">
    <property type="term" value="P:L-arginine catabolic process"/>
    <property type="evidence" value="ECO:0007669"/>
    <property type="project" value="InterPro"/>
</dbReference>
<dbReference type="PANTHER" id="PTHR30420:SF1">
    <property type="entry name" value="ARGININE N-SUCCINYLTRANSFERASE"/>
    <property type="match status" value="1"/>
</dbReference>
<dbReference type="GO" id="GO:0008791">
    <property type="term" value="F:arginine N-succinyltransferase activity"/>
    <property type="evidence" value="ECO:0007669"/>
    <property type="project" value="UniProtKB-EC"/>
</dbReference>
<dbReference type="NCBIfam" id="TIGR03243">
    <property type="entry name" value="arg_catab_AOST"/>
    <property type="match status" value="1"/>
</dbReference>
<evidence type="ECO:0000256" key="3">
    <source>
        <dbReference type="ARBA" id="ARBA00023315"/>
    </source>
</evidence>
<dbReference type="AlphaFoldDB" id="A0A7W6CBS9"/>
<dbReference type="PANTHER" id="PTHR30420">
    <property type="entry name" value="N-SUCCINYLARGININE DIHYDROLASE"/>
    <property type="match status" value="1"/>
</dbReference>
<organism evidence="4 5">
    <name type="scientific">Novosphingobium sediminicola</name>
    <dbReference type="NCBI Taxonomy" id="563162"/>
    <lineage>
        <taxon>Bacteria</taxon>
        <taxon>Pseudomonadati</taxon>
        <taxon>Pseudomonadota</taxon>
        <taxon>Alphaproteobacteria</taxon>
        <taxon>Sphingomonadales</taxon>
        <taxon>Sphingomonadaceae</taxon>
        <taxon>Novosphingobium</taxon>
    </lineage>
</organism>
<proteinExistence type="predicted"/>
<keyword evidence="3 4" id="KW-0012">Acyltransferase</keyword>
<sequence length="341" mass="37217">MTHVLRAASQSDLSAIYEMAKSTGGGFTNLPADRAKLANKLEIAAASFARMSDALADTLADDRYMFVLENTETGKVRGTCQIFSCIGADRPHYSYRIDAFTHYSSEFGRAMRCEMLTMVTDHNGSSEVGGLFLHPTERSAGAGSLLARSRYLFMAMHRPRFADRTLAELRGVIDDFGISPFWDGVTGRFFGMSFREADEFKALHGAQFIADLMPKHPIYTAMMPESAIAVMGVAHPSGRAAQRMLEKEGFAYRNYIDVFDGGPTMICATDDIATIRYARQDALISIADNDGPQSLVARGRLAGFRAAYGKVTMTEGGIILDPAAAKAIRATAGERLTHIPH</sequence>
<name>A0A7W6CBS9_9SPHN</name>
<dbReference type="Proteomes" id="UP000548867">
    <property type="component" value="Unassembled WGS sequence"/>
</dbReference>